<dbReference type="RefSeq" id="WP_203993488.1">
    <property type="nucleotide sequence ID" value="NZ_BOPB01000002.1"/>
</dbReference>
<organism evidence="3 4">
    <name type="scientific">Micromonospora lutea</name>
    <dbReference type="NCBI Taxonomy" id="419825"/>
    <lineage>
        <taxon>Bacteria</taxon>
        <taxon>Bacillati</taxon>
        <taxon>Actinomycetota</taxon>
        <taxon>Actinomycetes</taxon>
        <taxon>Micromonosporales</taxon>
        <taxon>Micromonosporaceae</taxon>
        <taxon>Micromonospora</taxon>
    </lineage>
</organism>
<protein>
    <submittedName>
        <fullName evidence="3">Aminoglycoside phosphotransferase</fullName>
    </submittedName>
</protein>
<evidence type="ECO:0000313" key="3">
    <source>
        <dbReference type="EMBL" id="GIJ19809.1"/>
    </source>
</evidence>
<evidence type="ECO:0000313" key="4">
    <source>
        <dbReference type="Proteomes" id="UP000643165"/>
    </source>
</evidence>
<sequence length="332" mass="35967">MRATGRFTEEAMTDAMRQIAAHLAVPAGDARLLQLTNNAVFALPEAQLVIRIARTHRLHDRVAKVIELARWFALINAPTIRLAPAASEPLVVGDLLASVWTYIPPTPPAPTVNELGQVLREFHAHGTPPLPLAPWDPVGDARRRIADAEGLAENDRDYLLDWCNRLEPRVSDLRQRAAGGLVHGDAHVGNLLRDPSGLVVLCDFDATCVGPWQVDLAAVAVGEARFGGSGLHAALAAAYGHDVTTDPDWPLLREARELKMIAAAAPLLASSEAVAAEFATRLRSIKSDEPDAQWTPFVELTQPTTNRRTVTPLPHRRLGPRLQPAKPPSDSA</sequence>
<dbReference type="Gene3D" id="3.90.1200.10">
    <property type="match status" value="1"/>
</dbReference>
<gene>
    <name evidence="3" type="ORF">Vlu01_04330</name>
</gene>
<accession>A0ABQ4IPH8</accession>
<dbReference type="Pfam" id="PF01636">
    <property type="entry name" value="APH"/>
    <property type="match status" value="1"/>
</dbReference>
<feature type="domain" description="Aminoglycoside phosphotransferase" evidence="2">
    <location>
        <begin position="44"/>
        <end position="253"/>
    </location>
</feature>
<evidence type="ECO:0000256" key="1">
    <source>
        <dbReference type="SAM" id="MobiDB-lite"/>
    </source>
</evidence>
<comment type="caution">
    <text evidence="3">The sequence shown here is derived from an EMBL/GenBank/DDBJ whole genome shotgun (WGS) entry which is preliminary data.</text>
</comment>
<dbReference type="EMBL" id="BOPB01000002">
    <property type="protein sequence ID" value="GIJ19809.1"/>
    <property type="molecule type" value="Genomic_DNA"/>
</dbReference>
<dbReference type="InterPro" id="IPR011009">
    <property type="entry name" value="Kinase-like_dom_sf"/>
</dbReference>
<keyword evidence="4" id="KW-1185">Reference proteome</keyword>
<evidence type="ECO:0000259" key="2">
    <source>
        <dbReference type="Pfam" id="PF01636"/>
    </source>
</evidence>
<dbReference type="InterPro" id="IPR002575">
    <property type="entry name" value="Aminoglycoside_PTrfase"/>
</dbReference>
<reference evidence="3 4" key="1">
    <citation type="submission" date="2021-01" db="EMBL/GenBank/DDBJ databases">
        <title>Whole genome shotgun sequence of Verrucosispora lutea NBRC 106530.</title>
        <authorList>
            <person name="Komaki H."/>
            <person name="Tamura T."/>
        </authorList>
    </citation>
    <scope>NUCLEOTIDE SEQUENCE [LARGE SCALE GENOMIC DNA]</scope>
    <source>
        <strain evidence="3 4">NBRC 106530</strain>
    </source>
</reference>
<proteinExistence type="predicted"/>
<feature type="region of interest" description="Disordered" evidence="1">
    <location>
        <begin position="293"/>
        <end position="332"/>
    </location>
</feature>
<name>A0ABQ4IPH8_9ACTN</name>
<dbReference type="Proteomes" id="UP000643165">
    <property type="component" value="Unassembled WGS sequence"/>
</dbReference>
<dbReference type="SUPFAM" id="SSF56112">
    <property type="entry name" value="Protein kinase-like (PK-like)"/>
    <property type="match status" value="1"/>
</dbReference>